<dbReference type="InterPro" id="IPR013324">
    <property type="entry name" value="RNA_pol_sigma_r3/r4-like"/>
</dbReference>
<dbReference type="KEGG" id="als:DJ013_04460"/>
<protein>
    <submittedName>
        <fullName evidence="1">Sigma-70 family RNA polymerase sigma factor</fullName>
    </submittedName>
</protein>
<dbReference type="SUPFAM" id="SSF88659">
    <property type="entry name" value="Sigma3 and sigma4 domains of RNA polymerase sigma factors"/>
    <property type="match status" value="1"/>
</dbReference>
<keyword evidence="2" id="KW-1185">Reference proteome</keyword>
<dbReference type="EMBL" id="CP029480">
    <property type="protein sequence ID" value="AWV97460.1"/>
    <property type="molecule type" value="Genomic_DNA"/>
</dbReference>
<sequence>MNSLKDYESKKEFDVFVASTFSDLMKYKQENEQAAFNELLLKDLYEVKRYIVKRVSTALMKGNLPQGKYKVDDFIDQLFIEVYDHIEEVKNEKGFYLWLFKKANDLLDDSIEEEKFDESFLENIDDYTKPEWDEMQENFSTDGGGDLLMIEELDDMSYNHNDYTLNHVFIEDEEKGWIEKIDKDLKTEDIQNQIGMVLYYLPFETRTIFQLYTVQHLGLDDIAQIRNHTLEDVKQFLKDAKKALQSSFINRYPTR</sequence>
<dbReference type="OrthoDB" id="1226308at2"/>
<organism evidence="1 2">
    <name type="scientific">Arcticibacterium luteifluviistationis</name>
    <dbReference type="NCBI Taxonomy" id="1784714"/>
    <lineage>
        <taxon>Bacteria</taxon>
        <taxon>Pseudomonadati</taxon>
        <taxon>Bacteroidota</taxon>
        <taxon>Cytophagia</taxon>
        <taxon>Cytophagales</taxon>
        <taxon>Leadbetterellaceae</taxon>
        <taxon>Arcticibacterium</taxon>
    </lineage>
</organism>
<reference evidence="1 2" key="1">
    <citation type="submission" date="2018-05" db="EMBL/GenBank/DDBJ databases">
        <title>Complete genome sequence of Arcticibacterium luteifluviistationis SM1504T, a cytophagaceae bacterium isolated from Arctic surface seawater.</title>
        <authorList>
            <person name="Li Y."/>
            <person name="Qin Q.-L."/>
        </authorList>
    </citation>
    <scope>NUCLEOTIDE SEQUENCE [LARGE SCALE GENOMIC DNA]</scope>
    <source>
        <strain evidence="1 2">SM1504</strain>
    </source>
</reference>
<gene>
    <name evidence="1" type="ORF">DJ013_04460</name>
</gene>
<accession>A0A2Z4G8R6</accession>
<dbReference type="RefSeq" id="WP_111370562.1">
    <property type="nucleotide sequence ID" value="NZ_CP029480.1"/>
</dbReference>
<dbReference type="Proteomes" id="UP000249873">
    <property type="component" value="Chromosome"/>
</dbReference>
<evidence type="ECO:0000313" key="1">
    <source>
        <dbReference type="EMBL" id="AWV97460.1"/>
    </source>
</evidence>
<proteinExistence type="predicted"/>
<evidence type="ECO:0000313" key="2">
    <source>
        <dbReference type="Proteomes" id="UP000249873"/>
    </source>
</evidence>
<dbReference type="AlphaFoldDB" id="A0A2Z4G8R6"/>
<name>A0A2Z4G8R6_9BACT</name>